<dbReference type="GO" id="GO:0000166">
    <property type="term" value="F:nucleotide binding"/>
    <property type="evidence" value="ECO:0007669"/>
    <property type="project" value="UniProtKB-KW"/>
</dbReference>
<feature type="binding site" evidence="10">
    <location>
        <begin position="151"/>
        <end position="154"/>
    </location>
    <ligand>
        <name>substrate</name>
    </ligand>
</feature>
<evidence type="ECO:0000256" key="8">
    <source>
        <dbReference type="ARBA" id="ARBA00051875"/>
    </source>
</evidence>
<evidence type="ECO:0000256" key="10">
    <source>
        <dbReference type="HAMAP-Rule" id="MF_01405"/>
    </source>
</evidence>
<evidence type="ECO:0000256" key="6">
    <source>
        <dbReference type="ARBA" id="ARBA00022842"/>
    </source>
</evidence>
<protein>
    <recommendedName>
        <fullName evidence="10">dITP/XTP pyrophosphatase</fullName>
        <ecNumber evidence="10">3.6.1.66</ecNumber>
    </recommendedName>
    <alternativeName>
        <fullName evidence="10">Non-canonical purine NTP pyrophosphatase</fullName>
    </alternativeName>
    <alternativeName>
        <fullName evidence="10">Non-standard purine NTP pyrophosphatase</fullName>
    </alternativeName>
    <alternativeName>
        <fullName evidence="10">Nucleoside-triphosphate diphosphatase</fullName>
    </alternativeName>
    <alternativeName>
        <fullName evidence="10">Nucleoside-triphosphate pyrophosphatase</fullName>
        <shortName evidence="10">NTPase</shortName>
    </alternativeName>
</protein>
<dbReference type="GO" id="GO:0036220">
    <property type="term" value="F:ITP diphosphatase activity"/>
    <property type="evidence" value="ECO:0007669"/>
    <property type="project" value="UniProtKB-UniRule"/>
</dbReference>
<dbReference type="Pfam" id="PF01725">
    <property type="entry name" value="Ham1p_like"/>
    <property type="match status" value="1"/>
</dbReference>
<comment type="catalytic activity">
    <reaction evidence="9 10">
        <text>XTP + H2O = XMP + diphosphate + H(+)</text>
        <dbReference type="Rhea" id="RHEA:28610"/>
        <dbReference type="ChEBI" id="CHEBI:15377"/>
        <dbReference type="ChEBI" id="CHEBI:15378"/>
        <dbReference type="ChEBI" id="CHEBI:33019"/>
        <dbReference type="ChEBI" id="CHEBI:57464"/>
        <dbReference type="ChEBI" id="CHEBI:61314"/>
        <dbReference type="EC" id="3.6.1.66"/>
    </reaction>
</comment>
<dbReference type="PANTHER" id="PTHR11067:SF9">
    <property type="entry name" value="INOSINE TRIPHOSPHATE PYROPHOSPHATASE"/>
    <property type="match status" value="1"/>
</dbReference>
<proteinExistence type="inferred from homology"/>
<dbReference type="GO" id="GO:0046872">
    <property type="term" value="F:metal ion binding"/>
    <property type="evidence" value="ECO:0007669"/>
    <property type="project" value="UniProtKB-KW"/>
</dbReference>
<evidence type="ECO:0000313" key="12">
    <source>
        <dbReference type="EMBL" id="HIQ79455.1"/>
    </source>
</evidence>
<evidence type="ECO:0000256" key="4">
    <source>
        <dbReference type="ARBA" id="ARBA00022741"/>
    </source>
</evidence>
<evidence type="ECO:0000313" key="13">
    <source>
        <dbReference type="Proteomes" id="UP000824262"/>
    </source>
</evidence>
<comment type="caution">
    <text evidence="12">The sequence shown here is derived from an EMBL/GenBank/DDBJ whole genome shotgun (WGS) entry which is preliminary data.</text>
</comment>
<evidence type="ECO:0000256" key="11">
    <source>
        <dbReference type="RuleBase" id="RU003781"/>
    </source>
</evidence>
<comment type="function">
    <text evidence="10">Pyrophosphatase that catalyzes the hydrolysis of nucleoside triphosphates to their monophosphate derivatives, with a high preference for the non-canonical purine nucleotides XTP (xanthosine triphosphate), dITP (deoxyinosine triphosphate) and ITP. Seems to function as a house-cleaning enzyme that removes non-canonical purine nucleotides from the nucleotide pool, thus preventing their incorporation into DNA/RNA and avoiding chromosomal lesions.</text>
</comment>
<dbReference type="GO" id="GO:0035870">
    <property type="term" value="F:dITP diphosphatase activity"/>
    <property type="evidence" value="ECO:0007669"/>
    <property type="project" value="UniProtKB-UniRule"/>
</dbReference>
<evidence type="ECO:0000256" key="3">
    <source>
        <dbReference type="ARBA" id="ARBA00022723"/>
    </source>
</evidence>
<feature type="binding site" evidence="10">
    <location>
        <position position="40"/>
    </location>
    <ligand>
        <name>Mg(2+)</name>
        <dbReference type="ChEBI" id="CHEBI:18420"/>
    </ligand>
</feature>
<dbReference type="PANTHER" id="PTHR11067">
    <property type="entry name" value="INOSINE TRIPHOSPHATE PYROPHOSPHATASE/HAM1 PROTEIN"/>
    <property type="match status" value="1"/>
</dbReference>
<dbReference type="InterPro" id="IPR002637">
    <property type="entry name" value="RdgB/HAM1"/>
</dbReference>
<dbReference type="HAMAP" id="MF_01405">
    <property type="entry name" value="Non_canon_purine_NTPase"/>
    <property type="match status" value="1"/>
</dbReference>
<feature type="binding site" evidence="10">
    <location>
        <begin position="179"/>
        <end position="180"/>
    </location>
    <ligand>
        <name>substrate</name>
    </ligand>
</feature>
<comment type="subunit">
    <text evidence="2 10">Homodimer.</text>
</comment>
<dbReference type="AlphaFoldDB" id="A0A9D0ZF85"/>
<dbReference type="CDD" id="cd00515">
    <property type="entry name" value="HAM1"/>
    <property type="match status" value="1"/>
</dbReference>
<dbReference type="GO" id="GO:0009117">
    <property type="term" value="P:nucleotide metabolic process"/>
    <property type="evidence" value="ECO:0007669"/>
    <property type="project" value="UniProtKB-KW"/>
</dbReference>
<comment type="cofactor">
    <cofactor evidence="10">
        <name>Mg(2+)</name>
        <dbReference type="ChEBI" id="CHEBI:18420"/>
    </cofactor>
    <text evidence="10">Binds 1 Mg(2+) ion per subunit.</text>
</comment>
<feature type="binding site" evidence="10">
    <location>
        <position position="70"/>
    </location>
    <ligand>
        <name>substrate</name>
    </ligand>
</feature>
<reference evidence="12" key="2">
    <citation type="journal article" date="2021" name="PeerJ">
        <title>Extensive microbial diversity within the chicken gut microbiome revealed by metagenomics and culture.</title>
        <authorList>
            <person name="Gilroy R."/>
            <person name="Ravi A."/>
            <person name="Getino M."/>
            <person name="Pursley I."/>
            <person name="Horton D.L."/>
            <person name="Alikhan N.F."/>
            <person name="Baker D."/>
            <person name="Gharbi K."/>
            <person name="Hall N."/>
            <person name="Watson M."/>
            <person name="Adriaenssens E.M."/>
            <person name="Foster-Nyarko E."/>
            <person name="Jarju S."/>
            <person name="Secka A."/>
            <person name="Antonio M."/>
            <person name="Oren A."/>
            <person name="Chaudhuri R.R."/>
            <person name="La Ragione R."/>
            <person name="Hildebrand F."/>
            <person name="Pallen M.J."/>
        </authorList>
    </citation>
    <scope>NUCLEOTIDE SEQUENCE</scope>
    <source>
        <strain evidence="12">ChiBcolR7-354</strain>
    </source>
</reference>
<comment type="similarity">
    <text evidence="1 10 11">Belongs to the HAM1 NTPase family.</text>
</comment>
<feature type="binding site" evidence="10">
    <location>
        <position position="174"/>
    </location>
    <ligand>
        <name>substrate</name>
    </ligand>
</feature>
<dbReference type="FunFam" id="3.90.950.10:FF:000001">
    <property type="entry name" value="dITP/XTP pyrophosphatase"/>
    <property type="match status" value="1"/>
</dbReference>
<dbReference type="GO" id="GO:0036222">
    <property type="term" value="F:XTP diphosphatase activity"/>
    <property type="evidence" value="ECO:0007669"/>
    <property type="project" value="UniProtKB-UniRule"/>
</dbReference>
<comment type="catalytic activity">
    <reaction evidence="8 10">
        <text>dITP + H2O = dIMP + diphosphate + H(+)</text>
        <dbReference type="Rhea" id="RHEA:28342"/>
        <dbReference type="ChEBI" id="CHEBI:15377"/>
        <dbReference type="ChEBI" id="CHEBI:15378"/>
        <dbReference type="ChEBI" id="CHEBI:33019"/>
        <dbReference type="ChEBI" id="CHEBI:61194"/>
        <dbReference type="ChEBI" id="CHEBI:61382"/>
        <dbReference type="EC" id="3.6.1.66"/>
    </reaction>
</comment>
<keyword evidence="5 10" id="KW-0378">Hydrolase</keyword>
<dbReference type="InterPro" id="IPR020922">
    <property type="entry name" value="dITP/XTP_pyrophosphatase"/>
</dbReference>
<keyword evidence="7 10" id="KW-0546">Nucleotide metabolism</keyword>
<evidence type="ECO:0000256" key="2">
    <source>
        <dbReference type="ARBA" id="ARBA00011738"/>
    </source>
</evidence>
<reference evidence="12" key="1">
    <citation type="submission" date="2020-10" db="EMBL/GenBank/DDBJ databases">
        <authorList>
            <person name="Gilroy R."/>
        </authorList>
    </citation>
    <scope>NUCLEOTIDE SEQUENCE</scope>
    <source>
        <strain evidence="12">ChiBcolR7-354</strain>
    </source>
</reference>
<dbReference type="SUPFAM" id="SSF52972">
    <property type="entry name" value="ITPase-like"/>
    <property type="match status" value="1"/>
</dbReference>
<keyword evidence="4 10" id="KW-0547">Nucleotide-binding</keyword>
<dbReference type="InterPro" id="IPR029001">
    <property type="entry name" value="ITPase-like_fam"/>
</dbReference>
<dbReference type="Proteomes" id="UP000824262">
    <property type="component" value="Unassembled WGS sequence"/>
</dbReference>
<feature type="binding site" evidence="10">
    <location>
        <begin position="7"/>
        <end position="12"/>
    </location>
    <ligand>
        <name>substrate</name>
    </ligand>
</feature>
<dbReference type="Gene3D" id="3.90.950.10">
    <property type="match status" value="1"/>
</dbReference>
<evidence type="ECO:0000256" key="5">
    <source>
        <dbReference type="ARBA" id="ARBA00022801"/>
    </source>
</evidence>
<name>A0A9D0ZF85_9FIRM</name>
<keyword evidence="3 10" id="KW-0479">Metal-binding</keyword>
<dbReference type="EC" id="3.6.1.66" evidence="10"/>
<dbReference type="GO" id="GO:0017111">
    <property type="term" value="F:ribonucleoside triphosphate phosphatase activity"/>
    <property type="evidence" value="ECO:0007669"/>
    <property type="project" value="InterPro"/>
</dbReference>
<dbReference type="GO" id="GO:0005829">
    <property type="term" value="C:cytosol"/>
    <property type="evidence" value="ECO:0007669"/>
    <property type="project" value="TreeGrafter"/>
</dbReference>
<dbReference type="NCBIfam" id="TIGR00042">
    <property type="entry name" value="RdgB/HAM1 family non-canonical purine NTP pyrophosphatase"/>
    <property type="match status" value="1"/>
</dbReference>
<feature type="binding site" evidence="10">
    <location>
        <position position="69"/>
    </location>
    <ligand>
        <name>Mg(2+)</name>
        <dbReference type="ChEBI" id="CHEBI:18420"/>
    </ligand>
</feature>
<evidence type="ECO:0000256" key="1">
    <source>
        <dbReference type="ARBA" id="ARBA00008023"/>
    </source>
</evidence>
<evidence type="ECO:0000256" key="9">
    <source>
        <dbReference type="ARBA" id="ARBA00052017"/>
    </source>
</evidence>
<dbReference type="GO" id="GO:0009146">
    <property type="term" value="P:purine nucleoside triphosphate catabolic process"/>
    <property type="evidence" value="ECO:0007669"/>
    <property type="project" value="UniProtKB-UniRule"/>
</dbReference>
<feature type="active site" description="Proton acceptor" evidence="10">
    <location>
        <position position="69"/>
    </location>
</feature>
<keyword evidence="6 10" id="KW-0460">Magnesium</keyword>
<gene>
    <name evidence="12" type="primary">rdgB</name>
    <name evidence="12" type="ORF">IAB77_09405</name>
</gene>
<organism evidence="12 13">
    <name type="scientific">Candidatus Scatomorpha intestinavium</name>
    <dbReference type="NCBI Taxonomy" id="2840922"/>
    <lineage>
        <taxon>Bacteria</taxon>
        <taxon>Bacillati</taxon>
        <taxon>Bacillota</taxon>
        <taxon>Clostridia</taxon>
        <taxon>Eubacteriales</taxon>
        <taxon>Candidatus Scatomorpha</taxon>
    </lineage>
</organism>
<comment type="catalytic activity">
    <reaction evidence="10">
        <text>ITP + H2O = IMP + diphosphate + H(+)</text>
        <dbReference type="Rhea" id="RHEA:29399"/>
        <dbReference type="ChEBI" id="CHEBI:15377"/>
        <dbReference type="ChEBI" id="CHEBI:15378"/>
        <dbReference type="ChEBI" id="CHEBI:33019"/>
        <dbReference type="ChEBI" id="CHEBI:58053"/>
        <dbReference type="ChEBI" id="CHEBI:61402"/>
        <dbReference type="EC" id="3.6.1.66"/>
    </reaction>
</comment>
<dbReference type="EMBL" id="DVGA01000105">
    <property type="protein sequence ID" value="HIQ79455.1"/>
    <property type="molecule type" value="Genomic_DNA"/>
</dbReference>
<sequence>MKLILASNNKNKLLEFREILAGTGIEVIPQSEAGCNFEVDETGETFEENAFLKAEAAMKATGLPAVSDDSGLEVDALGGAPGVHSARYTGNHDDSDLDRRLFLMKNLEGEEHRTARFVSAICCVFPNGDVLNARGTCEGSIATYMAGENGFGYDAMFIPEGGSRTMGEMSHEEKNLISHRGRALREFARILKEYCNADK</sequence>
<evidence type="ECO:0000256" key="7">
    <source>
        <dbReference type="ARBA" id="ARBA00023080"/>
    </source>
</evidence>
<accession>A0A9D0ZF85</accession>